<dbReference type="GO" id="GO:0061630">
    <property type="term" value="F:ubiquitin protein ligase activity"/>
    <property type="evidence" value="ECO:0007669"/>
    <property type="project" value="UniProtKB-EC"/>
</dbReference>
<dbReference type="EMBL" id="QEFC01001160">
    <property type="protein sequence ID" value="KAE9459770.1"/>
    <property type="molecule type" value="Genomic_DNA"/>
</dbReference>
<dbReference type="InterPro" id="IPR035983">
    <property type="entry name" value="Hect_E3_ubiquitin_ligase"/>
</dbReference>
<reference evidence="9 10" key="1">
    <citation type="journal article" date="2019" name="Genome Biol. Evol.">
        <title>The Rhododendron genome and chromosomal organization provide insight into shared whole-genome duplications across the heath family (Ericaceae).</title>
        <authorList>
            <person name="Soza V.L."/>
            <person name="Lindsley D."/>
            <person name="Waalkes A."/>
            <person name="Ramage E."/>
            <person name="Patwardhan R.P."/>
            <person name="Burton J.N."/>
            <person name="Adey A."/>
            <person name="Kumar A."/>
            <person name="Qiu R."/>
            <person name="Shendure J."/>
            <person name="Hall B."/>
        </authorList>
    </citation>
    <scope>NUCLEOTIDE SEQUENCE [LARGE SCALE GENOMIC DNA]</scope>
    <source>
        <strain evidence="9">RSF 1966-606</strain>
    </source>
</reference>
<sequence length="768" mass="87012">MSLDYTHPRLDRPSSKRKLDDYGPTDDESDLVSVRMRKDNDPIPAGEEKDQNTVSTKVLSNKVKEFLSEITSDNNSKLIAEVPTEGHLQVFSTSCAPAALVMLYMSPYKGNKERGDESIRRFVSWGLNALPKCLRFLCVPIVLEFCKLMNRGGSSRRDPLYCFCRSSLASMMDCVRVMNGSKHNVCGDSSKALISFQDVHLFVIELMARLCNDLEASVTSPASPGPSSSDVSDLTSFLVPLCTAIVEHRGSMGSIPLPMREGDYKLSCYATEIKSLHVVFDALVGSLEQSLEKLEECLAVKEKGEGEHLPLGCAHYLTIMKDMNSLSSLYCGAQDKFGRILKRRKVAVCHLIIKYATRSNDQRWLLKRKGVMDFECRRHFAMMMLPEAKEDYEEIHEMLIDRSQILAESFEYFSQAGPETLRAGLFMEFKNEEATGPGVLREWFCLVCQAIFNPQNALFLACPNDRRRFFPNPGLMESCVLLISSSKVDPLHLKYFKFCGRVIALALMHKVQVGIVFDRVFFLQLAGKNVSLEDIHDADPCLYNSCKKLLEMDAEMVDSDALGLTFVLDVEELGSRRIVELCPGGKNIVVNSRNREAYVKYLIEHRFVISITEQVACFAQGFSDILCDSKLQKCFFESLELEDLDWMLHGSENAISVEDWKAHTEYRGYKETDPQILWFWKIVGQMSADQRKVLLFFWTSVKYLPVEGFSGLASPLFIHKASESYNRLPSSHTCFYQLCFAPYPSMAVMEDRLRIITQEHVGSSFGTW</sequence>
<keyword evidence="5 6" id="KW-0833">Ubl conjugation pathway</keyword>
<evidence type="ECO:0000256" key="6">
    <source>
        <dbReference type="PROSITE-ProRule" id="PRU00104"/>
    </source>
</evidence>
<evidence type="ECO:0000313" key="9">
    <source>
        <dbReference type="EMBL" id="KAE9459770.1"/>
    </source>
</evidence>
<feature type="compositionally biased region" description="Basic and acidic residues" evidence="7">
    <location>
        <begin position="36"/>
        <end position="51"/>
    </location>
</feature>
<dbReference type="GO" id="GO:0005737">
    <property type="term" value="C:cytoplasm"/>
    <property type="evidence" value="ECO:0007669"/>
    <property type="project" value="TreeGrafter"/>
</dbReference>
<dbReference type="Gene3D" id="3.90.1750.10">
    <property type="entry name" value="Hect, E3 ligase catalytic domains"/>
    <property type="match status" value="1"/>
</dbReference>
<evidence type="ECO:0000256" key="4">
    <source>
        <dbReference type="ARBA" id="ARBA00022679"/>
    </source>
</evidence>
<feature type="active site" description="Glycyl thioester intermediate" evidence="6">
    <location>
        <position position="734"/>
    </location>
</feature>
<feature type="non-terminal residue" evidence="9">
    <location>
        <position position="1"/>
    </location>
</feature>
<comment type="catalytic activity">
    <reaction evidence="1">
        <text>S-ubiquitinyl-[E2 ubiquitin-conjugating enzyme]-L-cysteine + [acceptor protein]-L-lysine = [E2 ubiquitin-conjugating enzyme]-L-cysteine + N(6)-ubiquitinyl-[acceptor protein]-L-lysine.</text>
        <dbReference type="EC" id="2.3.2.26"/>
    </reaction>
</comment>
<evidence type="ECO:0000259" key="8">
    <source>
        <dbReference type="PROSITE" id="PS50237"/>
    </source>
</evidence>
<dbReference type="AlphaFoldDB" id="A0A6A4LNZ8"/>
<protein>
    <recommendedName>
        <fullName evidence="3">HECT-type E3 ubiquitin transferase</fullName>
        <ecNumber evidence="3">2.3.2.26</ecNumber>
    </recommendedName>
</protein>
<dbReference type="EC" id="2.3.2.26" evidence="3"/>
<dbReference type="OrthoDB" id="8068875at2759"/>
<keyword evidence="4" id="KW-0808">Transferase</keyword>
<dbReference type="Pfam" id="PF00632">
    <property type="entry name" value="HECT"/>
    <property type="match status" value="1"/>
</dbReference>
<evidence type="ECO:0000256" key="2">
    <source>
        <dbReference type="ARBA" id="ARBA00004906"/>
    </source>
</evidence>
<dbReference type="Proteomes" id="UP000428333">
    <property type="component" value="Linkage Group LG05"/>
</dbReference>
<feature type="domain" description="HECT" evidence="8">
    <location>
        <begin position="417"/>
        <end position="768"/>
    </location>
</feature>
<dbReference type="CDD" id="cd00078">
    <property type="entry name" value="HECTc"/>
    <property type="match status" value="1"/>
</dbReference>
<comment type="pathway">
    <text evidence="2">Protein modification; protein ubiquitination.</text>
</comment>
<dbReference type="FunFam" id="3.30.2410.10:FF:000020">
    <property type="entry name" value="E3 ubiquitin-protein ligase UPL5"/>
    <property type="match status" value="1"/>
</dbReference>
<evidence type="ECO:0000256" key="1">
    <source>
        <dbReference type="ARBA" id="ARBA00000885"/>
    </source>
</evidence>
<dbReference type="SUPFAM" id="SSF56204">
    <property type="entry name" value="Hect, E3 ligase catalytic domain"/>
    <property type="match status" value="1"/>
</dbReference>
<name>A0A6A4LNZ8_9ERIC</name>
<organism evidence="9 10">
    <name type="scientific">Rhododendron williamsianum</name>
    <dbReference type="NCBI Taxonomy" id="262921"/>
    <lineage>
        <taxon>Eukaryota</taxon>
        <taxon>Viridiplantae</taxon>
        <taxon>Streptophyta</taxon>
        <taxon>Embryophyta</taxon>
        <taxon>Tracheophyta</taxon>
        <taxon>Spermatophyta</taxon>
        <taxon>Magnoliopsida</taxon>
        <taxon>eudicotyledons</taxon>
        <taxon>Gunneridae</taxon>
        <taxon>Pentapetalae</taxon>
        <taxon>asterids</taxon>
        <taxon>Ericales</taxon>
        <taxon>Ericaceae</taxon>
        <taxon>Ericoideae</taxon>
        <taxon>Rhodoreae</taxon>
        <taxon>Rhododendron</taxon>
    </lineage>
</organism>
<dbReference type="PANTHER" id="PTHR11254">
    <property type="entry name" value="HECT DOMAIN UBIQUITIN-PROTEIN LIGASE"/>
    <property type="match status" value="1"/>
</dbReference>
<evidence type="ECO:0000256" key="7">
    <source>
        <dbReference type="SAM" id="MobiDB-lite"/>
    </source>
</evidence>
<feature type="region of interest" description="Disordered" evidence="7">
    <location>
        <begin position="1"/>
        <end position="53"/>
    </location>
</feature>
<dbReference type="SMART" id="SM00119">
    <property type="entry name" value="HECTc"/>
    <property type="match status" value="1"/>
</dbReference>
<dbReference type="Gene3D" id="3.30.2160.10">
    <property type="entry name" value="Hect, E3 ligase catalytic domain"/>
    <property type="match status" value="1"/>
</dbReference>
<evidence type="ECO:0000256" key="5">
    <source>
        <dbReference type="ARBA" id="ARBA00022786"/>
    </source>
</evidence>
<dbReference type="PROSITE" id="PS50237">
    <property type="entry name" value="HECT"/>
    <property type="match status" value="1"/>
</dbReference>
<feature type="compositionally biased region" description="Basic and acidic residues" evidence="7">
    <location>
        <begin position="1"/>
        <end position="21"/>
    </location>
</feature>
<gene>
    <name evidence="9" type="ORF">C3L33_08325</name>
</gene>
<dbReference type="Gene3D" id="3.30.2410.10">
    <property type="entry name" value="Hect, E3 ligase catalytic domain"/>
    <property type="match status" value="1"/>
</dbReference>
<comment type="caution">
    <text evidence="9">The sequence shown here is derived from an EMBL/GenBank/DDBJ whole genome shotgun (WGS) entry which is preliminary data.</text>
</comment>
<evidence type="ECO:0000256" key="3">
    <source>
        <dbReference type="ARBA" id="ARBA00012485"/>
    </source>
</evidence>
<dbReference type="InterPro" id="IPR050409">
    <property type="entry name" value="E3_ubiq-protein_ligase"/>
</dbReference>
<dbReference type="GO" id="GO:0006511">
    <property type="term" value="P:ubiquitin-dependent protein catabolic process"/>
    <property type="evidence" value="ECO:0007669"/>
    <property type="project" value="TreeGrafter"/>
</dbReference>
<evidence type="ECO:0000313" key="10">
    <source>
        <dbReference type="Proteomes" id="UP000428333"/>
    </source>
</evidence>
<keyword evidence="10" id="KW-1185">Reference proteome</keyword>
<proteinExistence type="predicted"/>
<dbReference type="GO" id="GO:0000209">
    <property type="term" value="P:protein polyubiquitination"/>
    <property type="evidence" value="ECO:0007669"/>
    <property type="project" value="TreeGrafter"/>
</dbReference>
<dbReference type="InterPro" id="IPR000569">
    <property type="entry name" value="HECT_dom"/>
</dbReference>
<dbReference type="PANTHER" id="PTHR11254:SF424">
    <property type="entry name" value="E3 UBIQUITIN-PROTEIN LIGASE UPL5"/>
    <property type="match status" value="1"/>
</dbReference>
<accession>A0A6A4LNZ8</accession>